<dbReference type="RefSeq" id="WP_118450544.1">
    <property type="nucleotide sequence ID" value="NZ_CABJDM010000019.1"/>
</dbReference>
<organism evidence="1 2">
    <name type="scientific">Butyricimonas virosa</name>
    <dbReference type="NCBI Taxonomy" id="544645"/>
    <lineage>
        <taxon>Bacteria</taxon>
        <taxon>Pseudomonadati</taxon>
        <taxon>Bacteroidota</taxon>
        <taxon>Bacteroidia</taxon>
        <taxon>Bacteroidales</taxon>
        <taxon>Odoribacteraceae</taxon>
        <taxon>Butyricimonas</taxon>
    </lineage>
</organism>
<dbReference type="EMBL" id="QRPV01000019">
    <property type="protein sequence ID" value="RHM41590.1"/>
    <property type="molecule type" value="Genomic_DNA"/>
</dbReference>
<name>A0A415QFF7_9BACT</name>
<dbReference type="AlphaFoldDB" id="A0A415QFF7"/>
<accession>A0A415QFF7</accession>
<proteinExistence type="predicted"/>
<evidence type="ECO:0000313" key="1">
    <source>
        <dbReference type="EMBL" id="RHM41590.1"/>
    </source>
</evidence>
<evidence type="ECO:0000313" key="2">
    <source>
        <dbReference type="Proteomes" id="UP000286038"/>
    </source>
</evidence>
<comment type="caution">
    <text evidence="1">The sequence shown here is derived from an EMBL/GenBank/DDBJ whole genome shotgun (WGS) entry which is preliminary data.</text>
</comment>
<reference evidence="1 2" key="1">
    <citation type="submission" date="2018-08" db="EMBL/GenBank/DDBJ databases">
        <title>A genome reference for cultivated species of the human gut microbiota.</title>
        <authorList>
            <person name="Zou Y."/>
            <person name="Xue W."/>
            <person name="Luo G."/>
        </authorList>
    </citation>
    <scope>NUCLEOTIDE SEQUENCE [LARGE SCALE GENOMIC DNA]</scope>
    <source>
        <strain evidence="1 2">AF34-33</strain>
    </source>
</reference>
<protein>
    <submittedName>
        <fullName evidence="1">Uncharacterized protein</fullName>
    </submittedName>
</protein>
<gene>
    <name evidence="1" type="ORF">DWZ68_13295</name>
</gene>
<dbReference type="Proteomes" id="UP000286038">
    <property type="component" value="Unassembled WGS sequence"/>
</dbReference>
<sequence length="286" mass="34318">MSRFKVLLTVTTYPLPSKSYDELVCTAGVLEDGSWIRIYPMPLSFLRGLKIDGKLQSTKYTWIELNLKKRQDDFRPESYSPEDYSFKDLQIGIKLDTKNYWEKRKLYCLKNIQYNMETLIEASKAPTNISLATFKPTEITNFIIQETEREWKPEWKAKFLQYQINFDNPSEEEKRKLSKKVPYTFYYEFTEISGKKRKLMIEDWEIGQLYWNCLRLCHQDEKLACAMVKKKYFDDFKAKNDIYFFLGTTKEWHTRRAKNPFVIIGVFYPPKQKEEQQLKLDFGNFL</sequence>